<evidence type="ECO:0000259" key="3">
    <source>
        <dbReference type="Pfam" id="PF25876"/>
    </source>
</evidence>
<dbReference type="EMBL" id="CP035033">
    <property type="protein sequence ID" value="QAB16336.1"/>
    <property type="molecule type" value="Genomic_DNA"/>
</dbReference>
<protein>
    <submittedName>
        <fullName evidence="4">HlyD family efflux transporter periplasmic adaptor subunit</fullName>
    </submittedName>
</protein>
<evidence type="ECO:0000313" key="4">
    <source>
        <dbReference type="EMBL" id="QAB16336.1"/>
    </source>
</evidence>
<dbReference type="Gene3D" id="1.10.287.470">
    <property type="entry name" value="Helix hairpin bin"/>
    <property type="match status" value="2"/>
</dbReference>
<proteinExistence type="predicted"/>
<dbReference type="AlphaFoldDB" id="A0A410H617"/>
<dbReference type="PANTHER" id="PTHR30438">
    <property type="entry name" value="36 KDA ANTIGEN-RELATED"/>
    <property type="match status" value="1"/>
</dbReference>
<reference evidence="4 5" key="1">
    <citation type="journal article" date="2018" name="Environ. Microbiol.">
        <title>Genomes of ubiquitous marine and hypersaline Hydrogenovibrio, Thiomicrorhabdus and Thiomicrospira spp. encode a diversity of mechanisms to sustain chemolithoautotrophy in heterogeneous environments.</title>
        <authorList>
            <person name="Scott K.M."/>
            <person name="Williams J."/>
            <person name="Porter C.M.B."/>
            <person name="Russel S."/>
            <person name="Harmer T.L."/>
            <person name="Paul J.H."/>
            <person name="Antonen K.M."/>
            <person name="Bridges M.K."/>
            <person name="Camper G.J."/>
            <person name="Campla C.K."/>
            <person name="Casella L.G."/>
            <person name="Chase E."/>
            <person name="Conrad J.W."/>
            <person name="Cruz M.C."/>
            <person name="Dunlap D.S."/>
            <person name="Duran L."/>
            <person name="Fahsbender E.M."/>
            <person name="Goldsmith D.B."/>
            <person name="Keeley R.F."/>
            <person name="Kondoff M.R."/>
            <person name="Kussy B.I."/>
            <person name="Lane M.K."/>
            <person name="Lawler S."/>
            <person name="Leigh B.A."/>
            <person name="Lewis C."/>
            <person name="Lostal L.M."/>
            <person name="Marking D."/>
            <person name="Mancera P.A."/>
            <person name="McClenthan E.C."/>
            <person name="McIntyre E.A."/>
            <person name="Mine J.A."/>
            <person name="Modi S."/>
            <person name="Moore B.D."/>
            <person name="Morgan W.A."/>
            <person name="Nelson K.M."/>
            <person name="Nguyen K.N."/>
            <person name="Ogburn N."/>
            <person name="Parrino D.G."/>
            <person name="Pedapudi A.D."/>
            <person name="Pelham R.P."/>
            <person name="Preece A.M."/>
            <person name="Rampersad E.A."/>
            <person name="Richardson J.C."/>
            <person name="Rodgers C.M."/>
            <person name="Schaffer B.L."/>
            <person name="Sheridan N.E."/>
            <person name="Solone M.R."/>
            <person name="Staley Z.R."/>
            <person name="Tabuchi M."/>
            <person name="Waide R.J."/>
            <person name="Wanjugi P.W."/>
            <person name="Young S."/>
            <person name="Clum A."/>
            <person name="Daum C."/>
            <person name="Huntemann M."/>
            <person name="Ivanova N."/>
            <person name="Kyrpides N."/>
            <person name="Mikhailova N."/>
            <person name="Palaniappan K."/>
            <person name="Pillay M."/>
            <person name="Reddy T.B.K."/>
            <person name="Shapiro N."/>
            <person name="Stamatis D."/>
            <person name="Varghese N."/>
            <person name="Woyke T."/>
            <person name="Boden R."/>
            <person name="Freyermuth S.K."/>
            <person name="Kerfeld C.A."/>
        </authorList>
    </citation>
    <scope>NUCLEOTIDE SEQUENCE [LARGE SCALE GENOMIC DNA]</scope>
    <source>
        <strain evidence="4 5">JR-2</strain>
    </source>
</reference>
<feature type="domain" description="Multidrug resistance protein MdtA-like alpha-helical hairpin" evidence="3">
    <location>
        <begin position="119"/>
        <end position="182"/>
    </location>
</feature>
<dbReference type="Gene3D" id="2.40.50.100">
    <property type="match status" value="1"/>
</dbReference>
<keyword evidence="5" id="KW-1185">Reference proteome</keyword>
<evidence type="ECO:0000313" key="5">
    <source>
        <dbReference type="Proteomes" id="UP000285478"/>
    </source>
</evidence>
<dbReference type="InterPro" id="IPR058624">
    <property type="entry name" value="MdtA-like_HH"/>
</dbReference>
<evidence type="ECO:0000256" key="1">
    <source>
        <dbReference type="SAM" id="Coils"/>
    </source>
</evidence>
<feature type="coiled-coil region" evidence="1">
    <location>
        <begin position="83"/>
        <end position="110"/>
    </location>
</feature>
<sequence>MNAQRLKRAIVLIILAAIVGFGGWHFWKQWNENNKNGYLISGNGRIEAVEIDIATKLPGRIEKVLVDEGDFVQKGQLLAIMQTDTLNAQLAEAEAQYKQAQNAVKSAEAQVAVRKSDVAAANAGVVQREAELDAAKRRLARSEVLSKENASSIQELDDNRAQVRSAKAAVIAAQAQVTAAQAAVTAAEAQVTGAKSQVVAVEATIERIRADINDSQLTSPKNGRIQYRIAQPGEVLGAGGKLLNLVDLSDVYMTFFVPETDAGKLAIGQDVHIILDAAPGFVIPAHISFVDSVAQFTPKTVETAKERQKLMFRVKAQIPEELLQAHIDKVKTGLPGLAWLKMDPDKDWPENLRVALPD</sequence>
<dbReference type="PANTHER" id="PTHR30438:SF2">
    <property type="entry name" value="MEMBRANE PROTEIN"/>
    <property type="match status" value="1"/>
</dbReference>
<name>A0A410H617_9GAMM</name>
<feature type="transmembrane region" description="Helical" evidence="2">
    <location>
        <begin position="9"/>
        <end position="27"/>
    </location>
</feature>
<dbReference type="KEGG" id="htr:EPV75_12035"/>
<dbReference type="Gene3D" id="2.40.30.170">
    <property type="match status" value="1"/>
</dbReference>
<keyword evidence="1" id="KW-0175">Coiled coil</keyword>
<keyword evidence="2" id="KW-0812">Transmembrane</keyword>
<dbReference type="Pfam" id="PF25876">
    <property type="entry name" value="HH_MFP_RND"/>
    <property type="match status" value="1"/>
</dbReference>
<evidence type="ECO:0000256" key="2">
    <source>
        <dbReference type="SAM" id="Phobius"/>
    </source>
</evidence>
<dbReference type="RefSeq" id="WP_128385555.1">
    <property type="nucleotide sequence ID" value="NZ_CP035033.1"/>
</dbReference>
<organism evidence="4 5">
    <name type="scientific">Hydrogenovibrio thermophilus</name>
    <dbReference type="NCBI Taxonomy" id="265883"/>
    <lineage>
        <taxon>Bacteria</taxon>
        <taxon>Pseudomonadati</taxon>
        <taxon>Pseudomonadota</taxon>
        <taxon>Gammaproteobacteria</taxon>
        <taxon>Thiotrichales</taxon>
        <taxon>Piscirickettsiaceae</taxon>
        <taxon>Hydrogenovibrio</taxon>
    </lineage>
</organism>
<gene>
    <name evidence="4" type="ORF">EPV75_12035</name>
</gene>
<dbReference type="Proteomes" id="UP000285478">
    <property type="component" value="Chromosome"/>
</dbReference>
<dbReference type="FunFam" id="2.40.50.100:FF:000077">
    <property type="entry name" value="Glycoside hydrolase family 43"/>
    <property type="match status" value="1"/>
</dbReference>
<keyword evidence="2" id="KW-0472">Membrane</keyword>
<keyword evidence="2" id="KW-1133">Transmembrane helix</keyword>
<dbReference type="GO" id="GO:0005886">
    <property type="term" value="C:plasma membrane"/>
    <property type="evidence" value="ECO:0007669"/>
    <property type="project" value="TreeGrafter"/>
</dbReference>
<dbReference type="SUPFAM" id="SSF111369">
    <property type="entry name" value="HlyD-like secretion proteins"/>
    <property type="match status" value="2"/>
</dbReference>
<accession>A0A410H617</accession>